<feature type="transmembrane region" description="Helical" evidence="1">
    <location>
        <begin position="34"/>
        <end position="49"/>
    </location>
</feature>
<dbReference type="Proteomes" id="UP000050969">
    <property type="component" value="Unassembled WGS sequence"/>
</dbReference>
<dbReference type="AlphaFoldDB" id="A0A0R2MPA1"/>
<keyword evidence="3" id="KW-1185">Reference proteome</keyword>
<sequence>MSVFLITLDIVLMAMASYYIYWQSQIMYQSRYSFSQLVWGIVLVLWFVTTDISNWSYIIFVSIFILMSILAGFGGLGSKRLIATGMFQRVIPYTAINEITLTPLSLPNGNDMVVALFTMSPRRFVRLTFKSNLDGMMNALHEVVPDSVKITVQEVQ</sequence>
<feature type="transmembrane region" description="Helical" evidence="1">
    <location>
        <begin position="55"/>
        <end position="76"/>
    </location>
</feature>
<dbReference type="OrthoDB" id="2322546at2"/>
<accession>A0A0R2MPA1</accession>
<dbReference type="RefSeq" id="WP_054776691.1">
    <property type="nucleotide sequence ID" value="NZ_BBBX01000002.1"/>
</dbReference>
<keyword evidence="1" id="KW-1133">Transmembrane helix</keyword>
<evidence type="ECO:0000256" key="1">
    <source>
        <dbReference type="SAM" id="Phobius"/>
    </source>
</evidence>
<keyword evidence="1" id="KW-0472">Membrane</keyword>
<reference evidence="2 3" key="1">
    <citation type="journal article" date="2015" name="Genome Announc.">
        <title>Expanding the biotechnology potential of lactobacilli through comparative genomics of 213 strains and associated genera.</title>
        <authorList>
            <person name="Sun Z."/>
            <person name="Harris H.M."/>
            <person name="McCann A."/>
            <person name="Guo C."/>
            <person name="Argimon S."/>
            <person name="Zhang W."/>
            <person name="Yang X."/>
            <person name="Jeffery I.B."/>
            <person name="Cooney J.C."/>
            <person name="Kagawa T.F."/>
            <person name="Liu W."/>
            <person name="Song Y."/>
            <person name="Salvetti E."/>
            <person name="Wrobel A."/>
            <person name="Rasinkangas P."/>
            <person name="Parkhill J."/>
            <person name="Rea M.C."/>
            <person name="O'Sullivan O."/>
            <person name="Ritari J."/>
            <person name="Douillard F.P."/>
            <person name="Paul Ross R."/>
            <person name="Yang R."/>
            <person name="Briner A.E."/>
            <person name="Felis G.E."/>
            <person name="de Vos W.M."/>
            <person name="Barrangou R."/>
            <person name="Klaenhammer T.R."/>
            <person name="Caufield P.W."/>
            <person name="Cui Y."/>
            <person name="Zhang H."/>
            <person name="O'Toole P.W."/>
        </authorList>
    </citation>
    <scope>NUCLEOTIDE SEQUENCE [LARGE SCALE GENOMIC DNA]</scope>
    <source>
        <strain evidence="2 3">DSM 24301</strain>
    </source>
</reference>
<gene>
    <name evidence="2" type="ORF">IV56_GL002241</name>
</gene>
<feature type="transmembrane region" description="Helical" evidence="1">
    <location>
        <begin position="6"/>
        <end position="22"/>
    </location>
</feature>
<dbReference type="PATRIC" id="fig|1293598.4.peg.2343"/>
<protein>
    <submittedName>
        <fullName evidence="2">Uncharacterized protein</fullName>
    </submittedName>
</protein>
<proteinExistence type="predicted"/>
<dbReference type="STRING" id="1293598.IV56_GL002241"/>
<evidence type="ECO:0000313" key="3">
    <source>
        <dbReference type="Proteomes" id="UP000050969"/>
    </source>
</evidence>
<keyword evidence="1" id="KW-0812">Transmembrane</keyword>
<dbReference type="EMBL" id="JQCE01000064">
    <property type="protein sequence ID" value="KRO15477.1"/>
    <property type="molecule type" value="Genomic_DNA"/>
</dbReference>
<evidence type="ECO:0000313" key="2">
    <source>
        <dbReference type="EMBL" id="KRO15477.1"/>
    </source>
</evidence>
<name>A0A0R2MPA1_9LACO</name>
<organism evidence="2 3">
    <name type="scientific">Lacticaseibacillus saniviri JCM 17471 = DSM 24301</name>
    <dbReference type="NCBI Taxonomy" id="1293598"/>
    <lineage>
        <taxon>Bacteria</taxon>
        <taxon>Bacillati</taxon>
        <taxon>Bacillota</taxon>
        <taxon>Bacilli</taxon>
        <taxon>Lactobacillales</taxon>
        <taxon>Lactobacillaceae</taxon>
        <taxon>Lacticaseibacillus</taxon>
    </lineage>
</organism>
<comment type="caution">
    <text evidence="2">The sequence shown here is derived from an EMBL/GenBank/DDBJ whole genome shotgun (WGS) entry which is preliminary data.</text>
</comment>